<evidence type="ECO:0000313" key="2">
    <source>
        <dbReference type="Proteomes" id="UP001430306"/>
    </source>
</evidence>
<reference evidence="1" key="1">
    <citation type="submission" date="2021-11" db="EMBL/GenBank/DDBJ databases">
        <title>Genome sequence.</title>
        <authorList>
            <person name="Sun Q."/>
        </authorList>
    </citation>
    <scope>NUCLEOTIDE SEQUENCE</scope>
    <source>
        <strain evidence="1">JC740</strain>
    </source>
</reference>
<dbReference type="Proteomes" id="UP001430306">
    <property type="component" value="Unassembled WGS sequence"/>
</dbReference>
<keyword evidence="2" id="KW-1185">Reference proteome</keyword>
<dbReference type="RefSeq" id="WP_230274448.1">
    <property type="nucleotide sequence ID" value="NZ_JAJKFW010000024.1"/>
</dbReference>
<sequence>MSTTLSKPTPTVDFAASAGEPRIVAWIGPCDDALTRSARAICESGCDAISTFPSIEHFLNAPRRLPVSHVLIVQCERIALDAGEVQALRAVVPEARVMRWIGPLVAPSVQLPTRVAATNQTTATQTSPKPSKADEWHDDWVATISWRDTSEVLPHWLASSDERSRDGVTRLPEGNCVVSERGNRGSSELPEWDGECSACAVRPVILVSRWWATADAIFDAVESIGRQHNRAVPVMTWRRNGVSQSDRIQDAIVVWDDTVWTPDRSTQVNGSVCGPGSLHDNDTEVHVWMTGMATPHQVELAMKAGVKAVWNKPTRRESLESIWAMQRSPKF</sequence>
<evidence type="ECO:0000313" key="1">
    <source>
        <dbReference type="EMBL" id="MCC9643503.1"/>
    </source>
</evidence>
<name>A0ABS8NIV4_9BACT</name>
<accession>A0ABS8NIV4</accession>
<comment type="caution">
    <text evidence="1">The sequence shown here is derived from an EMBL/GenBank/DDBJ whole genome shotgun (WGS) entry which is preliminary data.</text>
</comment>
<proteinExistence type="predicted"/>
<organism evidence="1 2">
    <name type="scientific">Rhodopirellula halodulae</name>
    <dbReference type="NCBI Taxonomy" id="2894198"/>
    <lineage>
        <taxon>Bacteria</taxon>
        <taxon>Pseudomonadati</taxon>
        <taxon>Planctomycetota</taxon>
        <taxon>Planctomycetia</taxon>
        <taxon>Pirellulales</taxon>
        <taxon>Pirellulaceae</taxon>
        <taxon>Rhodopirellula</taxon>
    </lineage>
</organism>
<protein>
    <submittedName>
        <fullName evidence="1">Uncharacterized protein</fullName>
    </submittedName>
</protein>
<dbReference type="EMBL" id="JAJKFW010000024">
    <property type="protein sequence ID" value="MCC9643503.1"/>
    <property type="molecule type" value="Genomic_DNA"/>
</dbReference>
<gene>
    <name evidence="1" type="ORF">LOC71_14555</name>
</gene>